<dbReference type="EMBL" id="LECT01000053">
    <property type="protein sequence ID" value="KLU01554.1"/>
    <property type="molecule type" value="Genomic_DNA"/>
</dbReference>
<dbReference type="PATRIC" id="fig|595434.4.peg.6084"/>
<reference evidence="1" key="1">
    <citation type="submission" date="2015-05" db="EMBL/GenBank/DDBJ databases">
        <title>Permanent draft genome of Rhodopirellula islandicus K833.</title>
        <authorList>
            <person name="Kizina J."/>
            <person name="Richter M."/>
            <person name="Glockner F.O."/>
            <person name="Harder J."/>
        </authorList>
    </citation>
    <scope>NUCLEOTIDE SEQUENCE [LARGE SCALE GENOMIC DNA]</scope>
    <source>
        <strain evidence="1">K833</strain>
    </source>
</reference>
<comment type="caution">
    <text evidence="1">The sequence shown here is derived from an EMBL/GenBank/DDBJ whole genome shotgun (WGS) entry which is preliminary data.</text>
</comment>
<evidence type="ECO:0000313" key="1">
    <source>
        <dbReference type="EMBL" id="KLU01554.1"/>
    </source>
</evidence>
<dbReference type="AlphaFoldDB" id="A0A0J1E7W0"/>
<evidence type="ECO:0000313" key="2">
    <source>
        <dbReference type="Proteomes" id="UP000036367"/>
    </source>
</evidence>
<name>A0A0J1E7W0_RHOIS</name>
<keyword evidence="2" id="KW-1185">Reference proteome</keyword>
<protein>
    <submittedName>
        <fullName evidence="1">Uncharacterized protein</fullName>
    </submittedName>
</protein>
<accession>A0A0J1E7W0</accession>
<proteinExistence type="predicted"/>
<organism evidence="1 2">
    <name type="scientific">Rhodopirellula islandica</name>
    <dbReference type="NCBI Taxonomy" id="595434"/>
    <lineage>
        <taxon>Bacteria</taxon>
        <taxon>Pseudomonadati</taxon>
        <taxon>Planctomycetota</taxon>
        <taxon>Planctomycetia</taxon>
        <taxon>Pirellulales</taxon>
        <taxon>Pirellulaceae</taxon>
        <taxon>Rhodopirellula</taxon>
    </lineage>
</organism>
<dbReference type="Proteomes" id="UP000036367">
    <property type="component" value="Unassembled WGS sequence"/>
</dbReference>
<gene>
    <name evidence="1" type="ORF">RISK_006401</name>
</gene>
<sequence>MEPGLRADRASARFYLAMGVGGAIYHVDDMPDREHASLCSRASAWKPGGTWPTSGSSVGQVLPGDGCWPVELPRQGHARLRTRLALLLHPLGALLS</sequence>